<feature type="compositionally biased region" description="Gly residues" evidence="1">
    <location>
        <begin position="446"/>
        <end position="487"/>
    </location>
</feature>
<keyword evidence="2" id="KW-0732">Signal</keyword>
<name>A0A1I0DM16_9FIRM</name>
<dbReference type="Pfam" id="PF04773">
    <property type="entry name" value="FecR"/>
    <property type="match status" value="1"/>
</dbReference>
<gene>
    <name evidence="4" type="ORF">SAMN04487771_101320</name>
</gene>
<reference evidence="4 5" key="1">
    <citation type="submission" date="2016-10" db="EMBL/GenBank/DDBJ databases">
        <authorList>
            <person name="de Groot N.N."/>
        </authorList>
    </citation>
    <scope>NUCLEOTIDE SEQUENCE [LARGE SCALE GENOMIC DNA]</scope>
    <source>
        <strain evidence="4 5">KH1P1</strain>
    </source>
</reference>
<organism evidence="4 5">
    <name type="scientific">[Clostridium] aminophilum</name>
    <dbReference type="NCBI Taxonomy" id="1526"/>
    <lineage>
        <taxon>Bacteria</taxon>
        <taxon>Bacillati</taxon>
        <taxon>Bacillota</taxon>
        <taxon>Clostridia</taxon>
        <taxon>Lachnospirales</taxon>
        <taxon>Lachnospiraceae</taxon>
    </lineage>
</organism>
<dbReference type="AlphaFoldDB" id="A0A1I0DM16"/>
<dbReference type="EMBL" id="FOIL01000013">
    <property type="protein sequence ID" value="SET33396.1"/>
    <property type="molecule type" value="Genomic_DNA"/>
</dbReference>
<accession>A0A1I0DM16</accession>
<dbReference type="PROSITE" id="PS51257">
    <property type="entry name" value="PROKAR_LIPOPROTEIN"/>
    <property type="match status" value="1"/>
</dbReference>
<proteinExistence type="predicted"/>
<evidence type="ECO:0000256" key="2">
    <source>
        <dbReference type="SAM" id="SignalP"/>
    </source>
</evidence>
<feature type="compositionally biased region" description="Basic and acidic residues" evidence="1">
    <location>
        <begin position="766"/>
        <end position="786"/>
    </location>
</feature>
<evidence type="ECO:0000313" key="5">
    <source>
        <dbReference type="Proteomes" id="UP000199820"/>
    </source>
</evidence>
<feature type="region of interest" description="Disordered" evidence="1">
    <location>
        <begin position="651"/>
        <end position="786"/>
    </location>
</feature>
<feature type="chain" id="PRO_5038414327" evidence="2">
    <location>
        <begin position="29"/>
        <end position="786"/>
    </location>
</feature>
<evidence type="ECO:0000256" key="1">
    <source>
        <dbReference type="SAM" id="MobiDB-lite"/>
    </source>
</evidence>
<feature type="compositionally biased region" description="Low complexity" evidence="1">
    <location>
        <begin position="432"/>
        <end position="445"/>
    </location>
</feature>
<feature type="compositionally biased region" description="Basic and acidic residues" evidence="1">
    <location>
        <begin position="287"/>
        <end position="320"/>
    </location>
</feature>
<feature type="domain" description="FecR protein" evidence="3">
    <location>
        <begin position="87"/>
        <end position="183"/>
    </location>
</feature>
<dbReference type="InterPro" id="IPR006860">
    <property type="entry name" value="FecR"/>
</dbReference>
<feature type="signal peptide" evidence="2">
    <location>
        <begin position="1"/>
        <end position="28"/>
    </location>
</feature>
<feature type="region of interest" description="Disordered" evidence="1">
    <location>
        <begin position="287"/>
        <end position="518"/>
    </location>
</feature>
<dbReference type="Proteomes" id="UP000199820">
    <property type="component" value="Unassembled WGS sequence"/>
</dbReference>
<keyword evidence="5" id="KW-1185">Reference proteome</keyword>
<dbReference type="Gene3D" id="2.60.120.1440">
    <property type="match status" value="1"/>
</dbReference>
<sequence length="786" mass="81801">MLGGKIKIRAAVLLICGVLMLNSAAGCAGPNQGSQATASSEQVDQTNARTAVIVQMKTADGKAPGVEIRRNGEAIRGYVGMRLEIGDVVKTDRNTVVYLRIDEDKNLRLSADSSVSVTEAGRDRIRIQVEVGELFVNVENKLEDHEKMEFSAGSTTMSIRGTSLDIGYTDEDGLLLMVTDGHVTVTEDGSERETVMNGGQMTEVEPDDRTGEIRVEDFEIDELPENVLAELKTDETLRERVLSSMARTGGKTSEDLRNALNQRLSSVNGYDFGENFIGCAQSVWEKKTSGKSGHGTDTESRNEFARDIGGRSAEGRRENGTQETAADVPAFTPGTSEESHAGEHLTSIPLSDPNRIREENGKAVKYVRTGAGGTGKSSSSGDGDGSGRRTETQAAAPVGEKTESGSGAKPSEDPEKWDEENGPSAGETPANSGSASGGVSAPGRGSSAGGGVSAPGRGSSAGGGTSPNGGGSSAGDGTSPNGGGNSASGGTSPIGGNSSTGEDGSRGESADPGYSIDRNKNVKVYGENVNVRELIEFMREKHAVSMTYPGGRLEGWPEDSDFYKAVNDGHTYNHAVSFHDRTYDIEYSDEGMQIWFPDVDGVYDEIGDFEDRTTANNNALYNGLLTSHIAAPAGYAARNAMNLLSGIEKETSPAEAGEPDAGRTAAENAADGGDTELSNDGDAATPDLRQDEHTADGGNESADSGNEPADGGIESADRENESADGGNEPTDGGNEPADGGNTDPERSDEDGSAGSGFAAAGNGRSDNNDDHEAENASADTGERMPG</sequence>
<protein>
    <submittedName>
        <fullName evidence="4">FecR protein</fullName>
    </submittedName>
</protein>
<dbReference type="OrthoDB" id="2031103at2"/>
<evidence type="ECO:0000259" key="3">
    <source>
        <dbReference type="Pfam" id="PF04773"/>
    </source>
</evidence>
<evidence type="ECO:0000313" key="4">
    <source>
        <dbReference type="EMBL" id="SET33396.1"/>
    </source>
</evidence>